<organism evidence="2 3">
    <name type="scientific">Candidatus Pristimantibacillus lignocellulolyticus</name>
    <dbReference type="NCBI Taxonomy" id="2994561"/>
    <lineage>
        <taxon>Bacteria</taxon>
        <taxon>Bacillati</taxon>
        <taxon>Bacillota</taxon>
        <taxon>Bacilli</taxon>
        <taxon>Bacillales</taxon>
        <taxon>Paenibacillaceae</taxon>
        <taxon>Candidatus Pristimantibacillus</taxon>
    </lineage>
</organism>
<dbReference type="EMBL" id="CP097899">
    <property type="protein sequence ID" value="URN93881.1"/>
    <property type="molecule type" value="Genomic_DNA"/>
</dbReference>
<evidence type="ECO:0000313" key="3">
    <source>
        <dbReference type="Proteomes" id="UP001056756"/>
    </source>
</evidence>
<dbReference type="KEGG" id="plig:NAG76_18950"/>
<feature type="transmembrane region" description="Helical" evidence="1">
    <location>
        <begin position="159"/>
        <end position="177"/>
    </location>
</feature>
<dbReference type="Proteomes" id="UP001056756">
    <property type="component" value="Chromosome"/>
</dbReference>
<feature type="transmembrane region" description="Helical" evidence="1">
    <location>
        <begin position="101"/>
        <end position="123"/>
    </location>
</feature>
<accession>A0A9J6ZDH0</accession>
<dbReference type="AlphaFoldDB" id="A0A9J6ZDH0"/>
<feature type="transmembrane region" description="Helical" evidence="1">
    <location>
        <begin position="77"/>
        <end position="95"/>
    </location>
</feature>
<evidence type="ECO:0000313" key="2">
    <source>
        <dbReference type="EMBL" id="URN93881.1"/>
    </source>
</evidence>
<keyword evidence="1" id="KW-0812">Transmembrane</keyword>
<reference evidence="2" key="1">
    <citation type="submission" date="2022-05" db="EMBL/GenBank/DDBJ databases">
        <title>Novel bacterial taxa in a minimal lignocellulolytic consortium and its capacity to transform plastics disclosed by genome-resolved metagenomics.</title>
        <authorList>
            <person name="Rodriguez C.A.D."/>
            <person name="Diaz-Garcia L."/>
            <person name="Herrera K."/>
            <person name="Tarazona N.A."/>
            <person name="Sproer C."/>
            <person name="Overmann J."/>
            <person name="Jimenez D.J."/>
        </authorList>
    </citation>
    <scope>NUCLEOTIDE SEQUENCE</scope>
    <source>
        <strain evidence="2">MAG5</strain>
    </source>
</reference>
<feature type="transmembrane region" description="Helical" evidence="1">
    <location>
        <begin position="20"/>
        <end position="41"/>
    </location>
</feature>
<name>A0A9J6ZDH0_9BACL</name>
<sequence>MSESIASSSKPSVKKVIRTIGQALVELIFFAPLFVTIGVYLFPPVALIGWLCGLVIAYTLPQLLFKEGKQYKNYTRVAYIIVTSVVLIVLVYSTFLTTVSIVSIIAMIIATVFFIHSGIRSFMYSWRGSFTPTHMSIGIIAYIVLQILKVTLLTELTSFNGVFYGLGMCALILLLYITNERMLGEHQIVDATSRTFRMSLRINRVIITIISVILLAIALLRGLQQQIEEWIMNLIKRFFAWLTSFESSEVPEEMTTPPPMEEMGEVIPPDEPSMWWIILEKIFKYLAITLLVLAALLIIVYGIRMIVKGIKKLIARLFNPYKLASDSNDGYIDEVEQLEPVAKRAKQAKRIKRGNIVLSVKNWSELSSYDKARGLYTHVVKEQIESGFQYDASNTAKQTIEAVAVQAQPQVDRKTTQRIQRNEHNQEDYDQLLDVYNDARYGDKIPNESILQKLFDKFVAKK</sequence>
<proteinExistence type="predicted"/>
<gene>
    <name evidence="2" type="ORF">NAG76_18950</name>
</gene>
<protein>
    <submittedName>
        <fullName evidence="2">Chloride channel protein</fullName>
    </submittedName>
</protein>
<feature type="transmembrane region" description="Helical" evidence="1">
    <location>
        <begin position="135"/>
        <end position="153"/>
    </location>
</feature>
<feature type="transmembrane region" description="Helical" evidence="1">
    <location>
        <begin position="47"/>
        <end position="65"/>
    </location>
</feature>
<keyword evidence="1" id="KW-0472">Membrane</keyword>
<feature type="transmembrane region" description="Helical" evidence="1">
    <location>
        <begin position="202"/>
        <end position="223"/>
    </location>
</feature>
<feature type="transmembrane region" description="Helical" evidence="1">
    <location>
        <begin position="282"/>
        <end position="303"/>
    </location>
</feature>
<evidence type="ECO:0000256" key="1">
    <source>
        <dbReference type="SAM" id="Phobius"/>
    </source>
</evidence>
<keyword evidence="1" id="KW-1133">Transmembrane helix</keyword>